<dbReference type="EMBL" id="JBHSAQ010000014">
    <property type="protein sequence ID" value="MFC3959915.1"/>
    <property type="molecule type" value="Genomic_DNA"/>
</dbReference>
<dbReference type="Proteomes" id="UP001595846">
    <property type="component" value="Unassembled WGS sequence"/>
</dbReference>
<dbReference type="AlphaFoldDB" id="A0ABD5NT81"/>
<proteinExistence type="predicted"/>
<feature type="region of interest" description="Disordered" evidence="1">
    <location>
        <begin position="1"/>
        <end position="20"/>
    </location>
</feature>
<keyword evidence="3" id="KW-1185">Reference proteome</keyword>
<gene>
    <name evidence="2" type="ORF">ACFOUR_16255</name>
</gene>
<protein>
    <submittedName>
        <fullName evidence="2">Uncharacterized protein</fullName>
    </submittedName>
</protein>
<sequence length="319" mass="35235">MEASTRDADGAADGTPPANPFERLASAYLVQEPIRSDAARSVRDVVADVVRDRSVDDPSALTGIDGVYTAALFLDESSHDPTLTWYLEVDRSVAEKDSTGTSGAQHLRTQSPLYDAGIDEFLASSDRPRAIGGPLSSEDVFTHAWHPERPRGSVAVADRDEPVVPSASSDDPSVEVALVEARVKPGVASWFVEWLATRSHGSSGGWIERSTTGWEEAIIRAEGMYTETIFLDRTADGVRLLQFMEADSFERVFEAYTNTWNPMARGTAFAMKRLLDRPERILERPLPAENELLVHAVGSNRPRTWRVRREASMRSCRDT</sequence>
<evidence type="ECO:0000313" key="3">
    <source>
        <dbReference type="Proteomes" id="UP001595846"/>
    </source>
</evidence>
<evidence type="ECO:0000256" key="1">
    <source>
        <dbReference type="SAM" id="MobiDB-lite"/>
    </source>
</evidence>
<accession>A0ABD5NT81</accession>
<dbReference type="GeneID" id="73904319"/>
<comment type="caution">
    <text evidence="2">The sequence shown here is derived from an EMBL/GenBank/DDBJ whole genome shotgun (WGS) entry which is preliminary data.</text>
</comment>
<name>A0ABD5NT81_9EURY</name>
<organism evidence="2 3">
    <name type="scientific">Halovivax cerinus</name>
    <dbReference type="NCBI Taxonomy" id="1487865"/>
    <lineage>
        <taxon>Archaea</taxon>
        <taxon>Methanobacteriati</taxon>
        <taxon>Methanobacteriota</taxon>
        <taxon>Stenosarchaea group</taxon>
        <taxon>Halobacteria</taxon>
        <taxon>Halobacteriales</taxon>
        <taxon>Natrialbaceae</taxon>
        <taxon>Halovivax</taxon>
    </lineage>
</organism>
<reference evidence="2 3" key="1">
    <citation type="journal article" date="2019" name="Int. J. Syst. Evol. Microbiol.">
        <title>The Global Catalogue of Microorganisms (GCM) 10K type strain sequencing project: providing services to taxonomists for standard genome sequencing and annotation.</title>
        <authorList>
            <consortium name="The Broad Institute Genomics Platform"/>
            <consortium name="The Broad Institute Genome Sequencing Center for Infectious Disease"/>
            <person name="Wu L."/>
            <person name="Ma J."/>
        </authorList>
    </citation>
    <scope>NUCLEOTIDE SEQUENCE [LARGE SCALE GENOMIC DNA]</scope>
    <source>
        <strain evidence="2 3">IBRC-M 10256</strain>
    </source>
</reference>
<dbReference type="RefSeq" id="WP_256531569.1">
    <property type="nucleotide sequence ID" value="NZ_CP101824.1"/>
</dbReference>
<evidence type="ECO:0000313" key="2">
    <source>
        <dbReference type="EMBL" id="MFC3959915.1"/>
    </source>
</evidence>